<evidence type="ECO:0000256" key="1">
    <source>
        <dbReference type="SAM" id="MobiDB-lite"/>
    </source>
</evidence>
<name>A0A5E4QDP6_9NEOP</name>
<dbReference type="EMBL" id="FZQP02002482">
    <property type="protein sequence ID" value="VVC95899.1"/>
    <property type="molecule type" value="Genomic_DNA"/>
</dbReference>
<feature type="chain" id="PRO_5023096413" evidence="2">
    <location>
        <begin position="20"/>
        <end position="303"/>
    </location>
</feature>
<evidence type="ECO:0000313" key="3">
    <source>
        <dbReference type="EMBL" id="VVC95899.1"/>
    </source>
</evidence>
<reference evidence="3 4" key="1">
    <citation type="submission" date="2017-07" db="EMBL/GenBank/DDBJ databases">
        <authorList>
            <person name="Talla V."/>
            <person name="Backstrom N."/>
        </authorList>
    </citation>
    <scope>NUCLEOTIDE SEQUENCE [LARGE SCALE GENOMIC DNA]</scope>
</reference>
<keyword evidence="4" id="KW-1185">Reference proteome</keyword>
<dbReference type="Proteomes" id="UP000324832">
    <property type="component" value="Unassembled WGS sequence"/>
</dbReference>
<accession>A0A5E4QDP6</accession>
<sequence length="303" mass="31806">MLSKIVFLFVVFELGVGNAVPIWRNDPYNSGVFLRNAAVPSVAYGYGSGFSSNIGGIHQSSGFGSSYQSGAGEAYGMGIGSSDGSAQGISYTNTAPHYAVNHVPVYQHVAPNNHISTVPKHQQATPNYQIISVPNQHRPSGAHQHGDFVDSVSSVQSQKGGANHQANIPNHHQASMINTGHGLYPQTHGNFGSSVSSVQSPNAGSIVGATNSNSDHQSALSSVQDPIGHGSSFAATNSYQPFGRNGPHFEKAITSVQNIGGYKINDAETIQSHRDLLQKTGATHIEAPGIQVSQAQAINAGYY</sequence>
<evidence type="ECO:0000256" key="2">
    <source>
        <dbReference type="SAM" id="SignalP"/>
    </source>
</evidence>
<proteinExistence type="predicted"/>
<keyword evidence="2" id="KW-0732">Signal</keyword>
<dbReference type="AlphaFoldDB" id="A0A5E4QDP6"/>
<feature type="signal peptide" evidence="2">
    <location>
        <begin position="1"/>
        <end position="19"/>
    </location>
</feature>
<organism evidence="3 4">
    <name type="scientific">Leptidea sinapis</name>
    <dbReference type="NCBI Taxonomy" id="189913"/>
    <lineage>
        <taxon>Eukaryota</taxon>
        <taxon>Metazoa</taxon>
        <taxon>Ecdysozoa</taxon>
        <taxon>Arthropoda</taxon>
        <taxon>Hexapoda</taxon>
        <taxon>Insecta</taxon>
        <taxon>Pterygota</taxon>
        <taxon>Neoptera</taxon>
        <taxon>Endopterygota</taxon>
        <taxon>Lepidoptera</taxon>
        <taxon>Glossata</taxon>
        <taxon>Ditrysia</taxon>
        <taxon>Papilionoidea</taxon>
        <taxon>Pieridae</taxon>
        <taxon>Dismorphiinae</taxon>
        <taxon>Leptidea</taxon>
    </lineage>
</organism>
<evidence type="ECO:0000313" key="4">
    <source>
        <dbReference type="Proteomes" id="UP000324832"/>
    </source>
</evidence>
<protein>
    <submittedName>
        <fullName evidence="3">Uncharacterized protein</fullName>
    </submittedName>
</protein>
<gene>
    <name evidence="3" type="ORF">LSINAPIS_LOCUS7518</name>
</gene>
<feature type="region of interest" description="Disordered" evidence="1">
    <location>
        <begin position="138"/>
        <end position="167"/>
    </location>
</feature>